<dbReference type="EMBL" id="ADGH01000008">
    <property type="protein sequence ID" value="EHG24936.1"/>
    <property type="molecule type" value="Genomic_DNA"/>
</dbReference>
<dbReference type="PANTHER" id="PTHR30408:SF12">
    <property type="entry name" value="TYPE I RESTRICTION ENZYME MJAVIII SPECIFICITY SUBUNIT"/>
    <property type="match status" value="1"/>
</dbReference>
<dbReference type="SUPFAM" id="SSF116734">
    <property type="entry name" value="DNA methylase specificity domain"/>
    <property type="match status" value="1"/>
</dbReference>
<keyword evidence="3" id="KW-0238">DNA-binding</keyword>
<dbReference type="InterPro" id="IPR044946">
    <property type="entry name" value="Restrct_endonuc_typeI_TRD_sf"/>
</dbReference>
<keyword evidence="6" id="KW-1185">Reference proteome</keyword>
<name>A0ABN0DQ16_9FIRM</name>
<protein>
    <recommendedName>
        <fullName evidence="4">Type I restriction modification DNA specificity domain-containing protein</fullName>
    </recommendedName>
</protein>
<keyword evidence="2" id="KW-0680">Restriction system</keyword>
<organism evidence="5 6">
    <name type="scientific">Selenomonas noxia F0398</name>
    <dbReference type="NCBI Taxonomy" id="702437"/>
    <lineage>
        <taxon>Bacteria</taxon>
        <taxon>Bacillati</taxon>
        <taxon>Bacillota</taxon>
        <taxon>Negativicutes</taxon>
        <taxon>Selenomonadales</taxon>
        <taxon>Selenomonadaceae</taxon>
        <taxon>Selenomonas</taxon>
    </lineage>
</organism>
<evidence type="ECO:0000256" key="1">
    <source>
        <dbReference type="ARBA" id="ARBA00010923"/>
    </source>
</evidence>
<evidence type="ECO:0000259" key="4">
    <source>
        <dbReference type="Pfam" id="PF01420"/>
    </source>
</evidence>
<comment type="similarity">
    <text evidence="1">Belongs to the type-I restriction system S methylase family.</text>
</comment>
<accession>A0ABN0DQ16</accession>
<comment type="caution">
    <text evidence="5">The sequence shown here is derived from an EMBL/GenBank/DDBJ whole genome shotgun (WGS) entry which is preliminary data.</text>
</comment>
<dbReference type="InterPro" id="IPR000055">
    <property type="entry name" value="Restrct_endonuc_typeI_TRD"/>
</dbReference>
<evidence type="ECO:0000256" key="3">
    <source>
        <dbReference type="ARBA" id="ARBA00023125"/>
    </source>
</evidence>
<dbReference type="Proteomes" id="UP000003175">
    <property type="component" value="Unassembled WGS sequence"/>
</dbReference>
<dbReference type="PANTHER" id="PTHR30408">
    <property type="entry name" value="TYPE-1 RESTRICTION ENZYME ECOKI SPECIFICITY PROTEIN"/>
    <property type="match status" value="1"/>
</dbReference>
<sequence length="208" mass="24802">MFLQEGESVPQIRFVEFEEEWGYALLKDIARKVIERNDYREYTETFTNSAEYGIISQRDYFDHDISNADNINGYYIVAENDFVYNPRISTNAPVGPINRNKLKRKGIMSPLYTVFRPHDIDYAYLEWFFKSQYWHTYMFYNGDNGARYDRFSIKDDVFFDMPIPFPHMEEQQKIGEYFDTLENAITAQAQKIAKLKQMKSALVQKMFI</sequence>
<evidence type="ECO:0000313" key="6">
    <source>
        <dbReference type="Proteomes" id="UP000003175"/>
    </source>
</evidence>
<dbReference type="Pfam" id="PF01420">
    <property type="entry name" value="Methylase_S"/>
    <property type="match status" value="1"/>
</dbReference>
<evidence type="ECO:0000256" key="2">
    <source>
        <dbReference type="ARBA" id="ARBA00022747"/>
    </source>
</evidence>
<dbReference type="InterPro" id="IPR052021">
    <property type="entry name" value="Type-I_RS_S_subunit"/>
</dbReference>
<feature type="domain" description="Type I restriction modification DNA specificity" evidence="4">
    <location>
        <begin position="19"/>
        <end position="197"/>
    </location>
</feature>
<evidence type="ECO:0000313" key="5">
    <source>
        <dbReference type="EMBL" id="EHG24936.1"/>
    </source>
</evidence>
<dbReference type="Gene3D" id="3.90.220.20">
    <property type="entry name" value="DNA methylase specificity domains"/>
    <property type="match status" value="1"/>
</dbReference>
<proteinExistence type="inferred from homology"/>
<gene>
    <name evidence="5" type="ORF">HMPREF9432_00966</name>
</gene>
<reference evidence="5 6" key="1">
    <citation type="submission" date="2011-08" db="EMBL/GenBank/DDBJ databases">
        <title>The Genome Sequence of Selenomonas noxia F0398.</title>
        <authorList>
            <consortium name="The Broad Institute Genome Sequencing Platform"/>
            <person name="Earl A."/>
            <person name="Ward D."/>
            <person name="Feldgarden M."/>
            <person name="Gevers D."/>
            <person name="Izard J."/>
            <person name="Ganesan A."/>
            <person name="Blanton J.M."/>
            <person name="Baranova O.V."/>
            <person name="Tanner A.C."/>
            <person name="Dewhirst F.E."/>
            <person name="Young S.K."/>
            <person name="Zeng Q."/>
            <person name="Gargeya S."/>
            <person name="Fitzgerald M."/>
            <person name="Haas B."/>
            <person name="Abouelleil A."/>
            <person name="Alvarado L."/>
            <person name="Arachchi H.M."/>
            <person name="Berlin A."/>
            <person name="Brown A."/>
            <person name="Chapman S.B."/>
            <person name="Chen Z."/>
            <person name="Dunbar C."/>
            <person name="Freedman E."/>
            <person name="Gearin G."/>
            <person name="Gellesch M."/>
            <person name="Goldberg J."/>
            <person name="Griggs A."/>
            <person name="Gujja S."/>
            <person name="Heiman D."/>
            <person name="Howarth C."/>
            <person name="Larson L."/>
            <person name="Lui A."/>
            <person name="MacDonald P.J.P."/>
            <person name="Montmayeur A."/>
            <person name="Murphy C."/>
            <person name="Neiman D."/>
            <person name="Pearson M."/>
            <person name="Priest M."/>
            <person name="Roberts A."/>
            <person name="Saif S."/>
            <person name="Shea T."/>
            <person name="Shenoy N."/>
            <person name="Sisk P."/>
            <person name="Stolte C."/>
            <person name="Sykes S."/>
            <person name="Wortman J."/>
            <person name="Nusbaum C."/>
            <person name="Birren B."/>
        </authorList>
    </citation>
    <scope>NUCLEOTIDE SEQUENCE [LARGE SCALE GENOMIC DNA]</scope>
    <source>
        <strain evidence="5 6">F0398</strain>
    </source>
</reference>